<dbReference type="Proteomes" id="UP000708148">
    <property type="component" value="Unassembled WGS sequence"/>
</dbReference>
<proteinExistence type="predicted"/>
<dbReference type="OrthoDB" id="48731at2759"/>
<organism evidence="2 3">
    <name type="scientific">Ostreobium quekettii</name>
    <dbReference type="NCBI Taxonomy" id="121088"/>
    <lineage>
        <taxon>Eukaryota</taxon>
        <taxon>Viridiplantae</taxon>
        <taxon>Chlorophyta</taxon>
        <taxon>core chlorophytes</taxon>
        <taxon>Ulvophyceae</taxon>
        <taxon>TCBD clade</taxon>
        <taxon>Bryopsidales</taxon>
        <taxon>Ostreobineae</taxon>
        <taxon>Ostreobiaceae</taxon>
        <taxon>Ostreobium</taxon>
    </lineage>
</organism>
<accession>A0A8S1J9Q6</accession>
<protein>
    <submittedName>
        <fullName evidence="2">Uncharacterized protein</fullName>
    </submittedName>
</protein>
<gene>
    <name evidence="2" type="ORF">OSTQU699_LOCUS9307</name>
</gene>
<name>A0A8S1J9Q6_9CHLO</name>
<sequence length="136" mass="15358">KQDVAFRCLDGHVHDFYHVTPQSKCVTTSDGSLAVDFVVTYEHLEDDFKELISILNGRREPSVPVIEHTLGWHQKGPLVRESRREADAESGQPDSRHSSPHVQKYFACGSDCIRSVARYYGDDFDAFGYPKCGSRP</sequence>
<evidence type="ECO:0000313" key="2">
    <source>
        <dbReference type="EMBL" id="CAD7703950.1"/>
    </source>
</evidence>
<feature type="region of interest" description="Disordered" evidence="1">
    <location>
        <begin position="74"/>
        <end position="102"/>
    </location>
</feature>
<reference evidence="2" key="1">
    <citation type="submission" date="2020-12" db="EMBL/GenBank/DDBJ databases">
        <authorList>
            <person name="Iha C."/>
        </authorList>
    </citation>
    <scope>NUCLEOTIDE SEQUENCE</scope>
</reference>
<dbReference type="Pfam" id="PF03567">
    <property type="entry name" value="Sulfotransfer_2"/>
    <property type="match status" value="1"/>
</dbReference>
<dbReference type="AlphaFoldDB" id="A0A8S1J9Q6"/>
<feature type="compositionally biased region" description="Basic and acidic residues" evidence="1">
    <location>
        <begin position="78"/>
        <end position="87"/>
    </location>
</feature>
<feature type="non-terminal residue" evidence="2">
    <location>
        <position position="1"/>
    </location>
</feature>
<dbReference type="GO" id="GO:0016020">
    <property type="term" value="C:membrane"/>
    <property type="evidence" value="ECO:0007669"/>
    <property type="project" value="InterPro"/>
</dbReference>
<dbReference type="GO" id="GO:0008146">
    <property type="term" value="F:sulfotransferase activity"/>
    <property type="evidence" value="ECO:0007669"/>
    <property type="project" value="InterPro"/>
</dbReference>
<dbReference type="EMBL" id="CAJHUC010002540">
    <property type="protein sequence ID" value="CAD7703950.1"/>
    <property type="molecule type" value="Genomic_DNA"/>
</dbReference>
<comment type="caution">
    <text evidence="2">The sequence shown here is derived from an EMBL/GenBank/DDBJ whole genome shotgun (WGS) entry which is preliminary data.</text>
</comment>
<dbReference type="InterPro" id="IPR005331">
    <property type="entry name" value="Sulfotransferase"/>
</dbReference>
<evidence type="ECO:0000313" key="3">
    <source>
        <dbReference type="Proteomes" id="UP000708148"/>
    </source>
</evidence>
<evidence type="ECO:0000256" key="1">
    <source>
        <dbReference type="SAM" id="MobiDB-lite"/>
    </source>
</evidence>
<keyword evidence="3" id="KW-1185">Reference proteome</keyword>